<reference evidence="2 3" key="1">
    <citation type="submission" date="2023-07" db="EMBL/GenBank/DDBJ databases">
        <title>The novel representative of Negativicutes class, Anaeroselena agilis gen. nov. sp. nov.</title>
        <authorList>
            <person name="Prokofeva M.I."/>
            <person name="Elcheninov A.G."/>
            <person name="Klyukina A."/>
            <person name="Kublanov I.V."/>
            <person name="Frolov E.N."/>
            <person name="Podosokorskaya O.A."/>
        </authorList>
    </citation>
    <scope>NUCLEOTIDE SEQUENCE [LARGE SCALE GENOMIC DNA]</scope>
    <source>
        <strain evidence="2 3">4137-cl</strain>
    </source>
</reference>
<evidence type="ECO:0000313" key="3">
    <source>
        <dbReference type="Proteomes" id="UP001254848"/>
    </source>
</evidence>
<feature type="chain" id="PRO_5046236158" evidence="1">
    <location>
        <begin position="23"/>
        <end position="455"/>
    </location>
</feature>
<dbReference type="Proteomes" id="UP001254848">
    <property type="component" value="Unassembled WGS sequence"/>
</dbReference>
<dbReference type="PANTHER" id="PTHR30189">
    <property type="entry name" value="LPS-ASSEMBLY PROTEIN"/>
    <property type="match status" value="1"/>
</dbReference>
<protein>
    <submittedName>
        <fullName evidence="2">LPS-assembly protein LptD</fullName>
    </submittedName>
</protein>
<dbReference type="InterPro" id="IPR050218">
    <property type="entry name" value="LptD"/>
</dbReference>
<sequence length="455" mass="51739">MKKMLGGVLLASLIAFPLTAAAADKDKEAKPKSQAPIVIEADEIYFSDLNGTMFAKGTVVITQDKTSLKGDLIRGNAKQNQIWIDDKANYSEPGVTLDGSQINYNYGNKNGSIATASGKIGKDIVVGQKIELLPGEYIIHDGTITGCPAKVPDYHVSATRVEIWPNDKMIAYNAKFWIKNTVIYSMPKYQKSLRKDAASEFPEIGHSSNDGAYIRQHLEYPFDDKFSAYTDLAYYSRRGFRPLYGLTDREKGFTLGVVYGYSVDGNDNWVKREPEFSLSFDTRQLFSLPINYSVWGSYGRWNDFTKSSWQKSYGVYFTGFPIKFGSSTSLVLGTGFSNTKQSYNNSSNNSYVYDATLTSEWSPELSTFLAYHYRRNISDLFSYNRPEMAREGDFGFSYQVDRLNKLSFVWAYDIGYSRLHDADLTWSHNLHCWQADITYRFKRSQLQVRFATKKF</sequence>
<evidence type="ECO:0000256" key="1">
    <source>
        <dbReference type="SAM" id="SignalP"/>
    </source>
</evidence>
<accession>A0ABU3P6N8</accession>
<dbReference type="RefSeq" id="WP_413782260.1">
    <property type="nucleotide sequence ID" value="NZ_JAUOZS010000001.1"/>
</dbReference>
<dbReference type="Gene3D" id="2.60.450.10">
    <property type="entry name" value="Lipopolysaccharide (LPS) transport protein A like domain"/>
    <property type="match status" value="1"/>
</dbReference>
<feature type="signal peptide" evidence="1">
    <location>
        <begin position="1"/>
        <end position="22"/>
    </location>
</feature>
<dbReference type="EMBL" id="JAUOZS010000001">
    <property type="protein sequence ID" value="MDT8903816.1"/>
    <property type="molecule type" value="Genomic_DNA"/>
</dbReference>
<proteinExistence type="predicted"/>
<gene>
    <name evidence="2" type="ORF">Q4T40_21510</name>
</gene>
<dbReference type="PANTHER" id="PTHR30189:SF1">
    <property type="entry name" value="LPS-ASSEMBLY PROTEIN LPTD"/>
    <property type="match status" value="1"/>
</dbReference>
<keyword evidence="3" id="KW-1185">Reference proteome</keyword>
<evidence type="ECO:0000313" key="2">
    <source>
        <dbReference type="EMBL" id="MDT8903816.1"/>
    </source>
</evidence>
<keyword evidence="1" id="KW-0732">Signal</keyword>
<name>A0ABU3P6N8_9FIRM</name>
<comment type="caution">
    <text evidence="2">The sequence shown here is derived from an EMBL/GenBank/DDBJ whole genome shotgun (WGS) entry which is preliminary data.</text>
</comment>
<organism evidence="2 3">
    <name type="scientific">Anaeroselena agilis</name>
    <dbReference type="NCBI Taxonomy" id="3063788"/>
    <lineage>
        <taxon>Bacteria</taxon>
        <taxon>Bacillati</taxon>
        <taxon>Bacillota</taxon>
        <taxon>Negativicutes</taxon>
        <taxon>Acetonemataceae</taxon>
        <taxon>Anaeroselena</taxon>
    </lineage>
</organism>